<dbReference type="Proteomes" id="UP000790709">
    <property type="component" value="Unassembled WGS sequence"/>
</dbReference>
<keyword evidence="2" id="KW-1185">Reference proteome</keyword>
<protein>
    <submittedName>
        <fullName evidence="1">Aminoadipate reductase</fullName>
    </submittedName>
</protein>
<evidence type="ECO:0000313" key="2">
    <source>
        <dbReference type="Proteomes" id="UP000790709"/>
    </source>
</evidence>
<dbReference type="EMBL" id="MU266358">
    <property type="protein sequence ID" value="KAH7928011.1"/>
    <property type="molecule type" value="Genomic_DNA"/>
</dbReference>
<sequence length="1096" mass="119326">MAASKPNDLHYPPLDGSLLIPEIVEFNALHNPNVPFYVFEKEGADELVNISHLEFFRACHRVAHAIRPLRTGPEGEIVALIANSDTVLYHALIIGMIIAGVVPFPMSPRNSPAAVVNMLQKTSCHRMIATQHSLASLLDGIRTELALVGPVFELRVEEVPALANVYPALGSENLDAEFQCFPKADRRPVFTDTMVILHSSGSTGFPKPIPQTYQTAIHWCMTPSIVGLRDYPIHIRTAAMSLPSFHTLGFYIQLYTPMISLTGVAIYPPTSYHDPNATPVIPNSENILESTKRTKSSSLVVVPSFLEAWSTSPEAIETLKGLEYVVFSGGPLAVKIGDALAAAGVKLSSVYGGTEFGAITHAIRQPDEWKEWQWSRFSDKSNLRWVPQGDGTYELQVLTCDTHQVAVENLPDVKGYATSDVFIKHPTIEGRFKIVGRVDDVLILSSGEKTVPAPIEGIIGANPIVGGTAMFGRERNQVGILIEPRAGYDINVDDEKEVAEFRNKVWPDVEEANREAPSFSRIFKEMILVTHPNKPMLRAGKGTVMKKATVNLYKDEIDALYELVGASTKAGTDVPLPEAWTETNVEAWVMIHAAAVNSDKQIHPDADFFEQGFDSLSATFLKNRIIGSLTSSKDTNLRAAAGRINQNIIFTSPTIRRLAKNVISAVANEDASAGFDVKQEIEAMIEKYSAGLGTIPAANGHSANGHNGSGHVVLLTGSTGGLGTYLLASLLENKDVTTVYAFNRPSKGTTIEERQKAGFEDRGFDVALLASKKLSYLEGDAAQEHLGLGTSTYEKLHASTTVIIHNAWRLDFNLSLSSFEPNIRGTRNLIELARSSPRSVKPRFLFTSSISSAQSWDQSRGPFPEEVQFDAGIAAGLGYGASKYVCERLLVNSGLQATSFRIGQISGGAPRGAWSTTDWLPIIVRSSVTLGALPDATGVVAWLPPHAVSNAILDVAFSQEQPPIAINLVHPRPVEWTAVMKPVGDALLRKAVSSEAVPLVPFKEWFARLEARAQDTSEENIRRIPAIKLLAFMRVLAGADTSIRESGNKNAEAGGFTTFSTDKARAASLTMRELEPLSSAEAERWVQYWAEVGMFA</sequence>
<evidence type="ECO:0000313" key="1">
    <source>
        <dbReference type="EMBL" id="KAH7928011.1"/>
    </source>
</evidence>
<name>A0ACB8BQ19_9AGAM</name>
<organism evidence="1 2">
    <name type="scientific">Leucogyrophana mollusca</name>
    <dbReference type="NCBI Taxonomy" id="85980"/>
    <lineage>
        <taxon>Eukaryota</taxon>
        <taxon>Fungi</taxon>
        <taxon>Dikarya</taxon>
        <taxon>Basidiomycota</taxon>
        <taxon>Agaricomycotina</taxon>
        <taxon>Agaricomycetes</taxon>
        <taxon>Agaricomycetidae</taxon>
        <taxon>Boletales</taxon>
        <taxon>Boletales incertae sedis</taxon>
        <taxon>Leucogyrophana</taxon>
    </lineage>
</organism>
<accession>A0ACB8BQ19</accession>
<comment type="caution">
    <text evidence="1">The sequence shown here is derived from an EMBL/GenBank/DDBJ whole genome shotgun (WGS) entry which is preliminary data.</text>
</comment>
<proteinExistence type="predicted"/>
<gene>
    <name evidence="1" type="ORF">BV22DRAFT_1031178</name>
</gene>
<reference evidence="1" key="1">
    <citation type="journal article" date="2021" name="New Phytol.">
        <title>Evolutionary innovations through gain and loss of genes in the ectomycorrhizal Boletales.</title>
        <authorList>
            <person name="Wu G."/>
            <person name="Miyauchi S."/>
            <person name="Morin E."/>
            <person name="Kuo A."/>
            <person name="Drula E."/>
            <person name="Varga T."/>
            <person name="Kohler A."/>
            <person name="Feng B."/>
            <person name="Cao Y."/>
            <person name="Lipzen A."/>
            <person name="Daum C."/>
            <person name="Hundley H."/>
            <person name="Pangilinan J."/>
            <person name="Johnson J."/>
            <person name="Barry K."/>
            <person name="LaButti K."/>
            <person name="Ng V."/>
            <person name="Ahrendt S."/>
            <person name="Min B."/>
            <person name="Choi I.G."/>
            <person name="Park H."/>
            <person name="Plett J.M."/>
            <person name="Magnuson J."/>
            <person name="Spatafora J.W."/>
            <person name="Nagy L.G."/>
            <person name="Henrissat B."/>
            <person name="Grigoriev I.V."/>
            <person name="Yang Z.L."/>
            <person name="Xu J."/>
            <person name="Martin F.M."/>
        </authorList>
    </citation>
    <scope>NUCLEOTIDE SEQUENCE</scope>
    <source>
        <strain evidence="1">KUC20120723A-06</strain>
    </source>
</reference>